<dbReference type="InterPro" id="IPR007863">
    <property type="entry name" value="Peptidase_M16_C"/>
</dbReference>
<name>A0A6G8F1J7_9BACT</name>
<evidence type="ECO:0000259" key="5">
    <source>
        <dbReference type="Pfam" id="PF05193"/>
    </source>
</evidence>
<dbReference type="GO" id="GO:0006508">
    <property type="term" value="P:proteolysis"/>
    <property type="evidence" value="ECO:0007669"/>
    <property type="project" value="InterPro"/>
</dbReference>
<dbReference type="Pfam" id="PF00675">
    <property type="entry name" value="Peptidase_M16"/>
    <property type="match status" value="1"/>
</dbReference>
<dbReference type="AlphaFoldDB" id="A0A6G8F1J7"/>
<reference evidence="6" key="1">
    <citation type="journal article" date="2020" name="J. ISSAAS">
        <title>Lactobacilli and other gastrointestinal microbiota of Peromyscus leucopus, reservoir host for agents of Lyme disease and other zoonoses in North America.</title>
        <authorList>
            <person name="Milovic A."/>
            <person name="Bassam K."/>
            <person name="Shao H."/>
            <person name="Chatzistamou I."/>
            <person name="Tufts D.M."/>
            <person name="Diuk-Wasser M."/>
            <person name="Barbour A.G."/>
        </authorList>
    </citation>
    <scope>NUCLEOTIDE SEQUENCE</scope>
    <source>
        <strain evidence="6">LL70</strain>
    </source>
</reference>
<dbReference type="Pfam" id="PF05193">
    <property type="entry name" value="Peptidase_M16_C"/>
    <property type="match status" value="1"/>
</dbReference>
<dbReference type="Gene3D" id="3.30.830.10">
    <property type="entry name" value="Metalloenzyme, LuxS/M16 peptidase-like"/>
    <property type="match status" value="2"/>
</dbReference>
<dbReference type="GO" id="GO:0046872">
    <property type="term" value="F:metal ion binding"/>
    <property type="evidence" value="ECO:0007669"/>
    <property type="project" value="InterPro"/>
</dbReference>
<dbReference type="InterPro" id="IPR001431">
    <property type="entry name" value="Pept_M16_Zn_BS"/>
</dbReference>
<accession>A0A6G8F1J7</accession>
<comment type="cofactor">
    <cofactor evidence="1">
        <name>Zn(2+)</name>
        <dbReference type="ChEBI" id="CHEBI:29105"/>
    </cofactor>
</comment>
<dbReference type="PANTHER" id="PTHR11851">
    <property type="entry name" value="METALLOPROTEASE"/>
    <property type="match status" value="1"/>
</dbReference>
<dbReference type="SUPFAM" id="SSF63411">
    <property type="entry name" value="LuxS/MPP-like metallohydrolase"/>
    <property type="match status" value="2"/>
</dbReference>
<proteinExistence type="inferred from homology"/>
<dbReference type="EMBL" id="MN990733">
    <property type="protein sequence ID" value="QIM10160.1"/>
    <property type="molecule type" value="Genomic_DNA"/>
</dbReference>
<comment type="similarity">
    <text evidence="2 3">Belongs to the peptidase M16 family.</text>
</comment>
<feature type="domain" description="Peptidase M16 N-terminal" evidence="4">
    <location>
        <begin position="20"/>
        <end position="161"/>
    </location>
</feature>
<evidence type="ECO:0000256" key="3">
    <source>
        <dbReference type="RuleBase" id="RU004447"/>
    </source>
</evidence>
<evidence type="ECO:0000259" key="4">
    <source>
        <dbReference type="Pfam" id="PF00675"/>
    </source>
</evidence>
<evidence type="ECO:0000256" key="1">
    <source>
        <dbReference type="ARBA" id="ARBA00001947"/>
    </source>
</evidence>
<feature type="domain" description="Peptidase M16 C-terminal" evidence="5">
    <location>
        <begin position="166"/>
        <end position="356"/>
    </location>
</feature>
<organism evidence="6">
    <name type="scientific">uncultured Prevotella sp</name>
    <dbReference type="NCBI Taxonomy" id="159272"/>
    <lineage>
        <taxon>Bacteria</taxon>
        <taxon>Pseudomonadati</taxon>
        <taxon>Bacteroidota</taxon>
        <taxon>Bacteroidia</taxon>
        <taxon>Bacteroidales</taxon>
        <taxon>Prevotellaceae</taxon>
        <taxon>Prevotella</taxon>
        <taxon>environmental samples</taxon>
    </lineage>
</organism>
<evidence type="ECO:0000256" key="2">
    <source>
        <dbReference type="ARBA" id="ARBA00007261"/>
    </source>
</evidence>
<dbReference type="InterPro" id="IPR011249">
    <property type="entry name" value="Metalloenz_LuxS/M16"/>
</dbReference>
<protein>
    <submittedName>
        <fullName evidence="6">Peptidase M16</fullName>
    </submittedName>
</protein>
<dbReference type="PANTHER" id="PTHR11851:SF49">
    <property type="entry name" value="MITOCHONDRIAL-PROCESSING PEPTIDASE SUBUNIT ALPHA"/>
    <property type="match status" value="1"/>
</dbReference>
<gene>
    <name evidence="6" type="ORF">Prevot485_2590</name>
</gene>
<dbReference type="GO" id="GO:0004222">
    <property type="term" value="F:metalloendopeptidase activity"/>
    <property type="evidence" value="ECO:0007669"/>
    <property type="project" value="InterPro"/>
</dbReference>
<dbReference type="PROSITE" id="PS00143">
    <property type="entry name" value="INSULINASE"/>
    <property type="match status" value="1"/>
</dbReference>
<evidence type="ECO:0000313" key="6">
    <source>
        <dbReference type="EMBL" id="QIM10160.1"/>
    </source>
</evidence>
<sequence>MNTYNTHTLGNGLRIIHLQHESEVVYCGYAIKGGARNEAMAEEGLAHFCEHLTFKGTAHLSPLQVINSLEKLGGELNAYTAKEETVYYAAILRQFFTKAVDVLTDIVFRSTYPQAEIEKEMEVVCDEIDSYRDNPAELIYDEFEGRVFRARPLGHSVLGTKDNVRSFTTEHCKRFTKAWYRPDNAVFYVLGDVDFQRLVIRLERLLSDYPAALPTVPSSAGIVIPEKPADGNGILRMEEDYVCDEELQTHQSHVMTGLAFTRNLEHWRIPLFVVNNMLGGPSMNSRLNLALRERRGLVYTVEGIMTTYSDAMLWSVYFGCDKKDVKRCIRLVNSQLERLRYTPLTRSALASVKTQLKGQIALASQQKENFAIDMAKQYLHRGTLRSNERLYSLVDSVTVGDIHTLANEILNKDNLFTLVYT</sequence>
<dbReference type="InterPro" id="IPR050361">
    <property type="entry name" value="MPP/UQCRC_Complex"/>
</dbReference>
<dbReference type="InterPro" id="IPR011765">
    <property type="entry name" value="Pept_M16_N"/>
</dbReference>